<dbReference type="Proteomes" id="UP001372338">
    <property type="component" value="Unassembled WGS sequence"/>
</dbReference>
<reference evidence="1 2" key="1">
    <citation type="submission" date="2024-01" db="EMBL/GenBank/DDBJ databases">
        <title>The genomes of 5 underutilized Papilionoideae crops provide insights into root nodulation and disease resistanc.</title>
        <authorList>
            <person name="Yuan L."/>
        </authorList>
    </citation>
    <scope>NUCLEOTIDE SEQUENCE [LARGE SCALE GENOMIC DNA]</scope>
    <source>
        <strain evidence="1">ZHUSHIDOU_FW_LH</strain>
        <tissue evidence="1">Leaf</tissue>
    </source>
</reference>
<dbReference type="AlphaFoldDB" id="A0AAN9P751"/>
<organism evidence="1 2">
    <name type="scientific">Crotalaria pallida</name>
    <name type="common">Smooth rattlebox</name>
    <name type="synonym">Crotalaria striata</name>
    <dbReference type="NCBI Taxonomy" id="3830"/>
    <lineage>
        <taxon>Eukaryota</taxon>
        <taxon>Viridiplantae</taxon>
        <taxon>Streptophyta</taxon>
        <taxon>Embryophyta</taxon>
        <taxon>Tracheophyta</taxon>
        <taxon>Spermatophyta</taxon>
        <taxon>Magnoliopsida</taxon>
        <taxon>eudicotyledons</taxon>
        <taxon>Gunneridae</taxon>
        <taxon>Pentapetalae</taxon>
        <taxon>rosids</taxon>
        <taxon>fabids</taxon>
        <taxon>Fabales</taxon>
        <taxon>Fabaceae</taxon>
        <taxon>Papilionoideae</taxon>
        <taxon>50 kb inversion clade</taxon>
        <taxon>genistoids sensu lato</taxon>
        <taxon>core genistoids</taxon>
        <taxon>Crotalarieae</taxon>
        <taxon>Crotalaria</taxon>
    </lineage>
</organism>
<evidence type="ECO:0000313" key="1">
    <source>
        <dbReference type="EMBL" id="KAK7287372.1"/>
    </source>
</evidence>
<name>A0AAN9P751_CROPI</name>
<accession>A0AAN9P751</accession>
<gene>
    <name evidence="1" type="ORF">RIF29_00645</name>
</gene>
<dbReference type="EMBL" id="JAYWIO010000001">
    <property type="protein sequence ID" value="KAK7287372.1"/>
    <property type="molecule type" value="Genomic_DNA"/>
</dbReference>
<sequence>MDLPRVNDEHVGLVMEALSHRRAEVNPMRAKTFSNVCAASKDEDVKLTTLALCEYVTKLHSYILMRCSVYDL</sequence>
<evidence type="ECO:0000313" key="2">
    <source>
        <dbReference type="Proteomes" id="UP001372338"/>
    </source>
</evidence>
<proteinExistence type="predicted"/>
<comment type="caution">
    <text evidence="1">The sequence shown here is derived from an EMBL/GenBank/DDBJ whole genome shotgun (WGS) entry which is preliminary data.</text>
</comment>
<protein>
    <submittedName>
        <fullName evidence="1">Uncharacterized protein</fullName>
    </submittedName>
</protein>
<keyword evidence="2" id="KW-1185">Reference proteome</keyword>